<dbReference type="InParanoid" id="A0A804IEH8"/>
<keyword evidence="1" id="KW-0732">Signal</keyword>
<dbReference type="EnsemblPlants" id="Ma03_t20930.1">
    <property type="protein sequence ID" value="Ma03_p20930.1"/>
    <property type="gene ID" value="Ma03_g20930"/>
</dbReference>
<name>A0A804IEH8_MUSAM</name>
<dbReference type="Gramene" id="Ma03_t20930.1">
    <property type="protein sequence ID" value="Ma03_p20930.1"/>
    <property type="gene ID" value="Ma03_g20930"/>
</dbReference>
<dbReference type="AlphaFoldDB" id="A0A804IEH8"/>
<protein>
    <submittedName>
        <fullName evidence="2">(wild Malaysian banana) hypothetical protein</fullName>
    </submittedName>
</protein>
<dbReference type="EMBL" id="HG996468">
    <property type="protein sequence ID" value="CAG1850818.1"/>
    <property type="molecule type" value="Genomic_DNA"/>
</dbReference>
<feature type="chain" id="PRO_5036219750" evidence="1">
    <location>
        <begin position="32"/>
        <end position="97"/>
    </location>
</feature>
<proteinExistence type="predicted"/>
<evidence type="ECO:0000313" key="4">
    <source>
        <dbReference type="Proteomes" id="UP000012960"/>
    </source>
</evidence>
<feature type="signal peptide" evidence="1">
    <location>
        <begin position="1"/>
        <end position="31"/>
    </location>
</feature>
<gene>
    <name evidence="2" type="ORF">GSMUA_197480.1</name>
</gene>
<dbReference type="Proteomes" id="UP000012960">
    <property type="component" value="Unplaced"/>
</dbReference>
<accession>A0A804IEH8</accession>
<evidence type="ECO:0000313" key="3">
    <source>
        <dbReference type="EnsemblPlants" id="Ma03_p20930.1"/>
    </source>
</evidence>
<reference evidence="3" key="2">
    <citation type="submission" date="2021-05" db="UniProtKB">
        <authorList>
            <consortium name="EnsemblPlants"/>
        </authorList>
    </citation>
    <scope>IDENTIFICATION</scope>
    <source>
        <strain evidence="3">subsp. malaccensis</strain>
    </source>
</reference>
<evidence type="ECO:0000256" key="1">
    <source>
        <dbReference type="SAM" id="SignalP"/>
    </source>
</evidence>
<sequence length="97" mass="11369">MFFSCLVESFSWSSILSALIMRSCYWQPTTTQDSFTDKCSTNEGSLMKRQALPESIKYHIVQIRPNFIRGGFTYPTFQNFLKLHVCSYKFCFCMHIP</sequence>
<organism evidence="3 4">
    <name type="scientific">Musa acuminata subsp. malaccensis</name>
    <name type="common">Wild banana</name>
    <name type="synonym">Musa malaccensis</name>
    <dbReference type="NCBI Taxonomy" id="214687"/>
    <lineage>
        <taxon>Eukaryota</taxon>
        <taxon>Viridiplantae</taxon>
        <taxon>Streptophyta</taxon>
        <taxon>Embryophyta</taxon>
        <taxon>Tracheophyta</taxon>
        <taxon>Spermatophyta</taxon>
        <taxon>Magnoliopsida</taxon>
        <taxon>Liliopsida</taxon>
        <taxon>Zingiberales</taxon>
        <taxon>Musaceae</taxon>
        <taxon>Musa</taxon>
    </lineage>
</organism>
<keyword evidence="4" id="KW-1185">Reference proteome</keyword>
<reference evidence="2" key="1">
    <citation type="submission" date="2021-03" db="EMBL/GenBank/DDBJ databases">
        <authorList>
            <consortium name="Genoscope - CEA"/>
            <person name="William W."/>
        </authorList>
    </citation>
    <scope>NUCLEOTIDE SEQUENCE</scope>
    <source>
        <strain evidence="2">Doubled-haploid Pahang</strain>
    </source>
</reference>
<evidence type="ECO:0000313" key="2">
    <source>
        <dbReference type="EMBL" id="CAG1850818.1"/>
    </source>
</evidence>